<dbReference type="InterPro" id="IPR002350">
    <property type="entry name" value="Kazal_dom"/>
</dbReference>
<feature type="domain" description="Kazal-like" evidence="2">
    <location>
        <begin position="17"/>
        <end position="61"/>
    </location>
</feature>
<sequence>MKCLLALMFIVALLPLIAISDSCICTLQYDPVCGTDNKTYGNKCELNCAGVEFAYDGECRDCP</sequence>
<dbReference type="SMART" id="SM00280">
    <property type="entry name" value="KAZAL"/>
    <property type="match status" value="1"/>
</dbReference>
<keyword evidence="1" id="KW-0732">Signal</keyword>
<evidence type="ECO:0000313" key="3">
    <source>
        <dbReference type="EMBL" id="BAS31062.1"/>
    </source>
</evidence>
<dbReference type="AlphaFoldDB" id="A0A0M3VH87"/>
<evidence type="ECO:0000259" key="2">
    <source>
        <dbReference type="PROSITE" id="PS51465"/>
    </source>
</evidence>
<dbReference type="InterPro" id="IPR036058">
    <property type="entry name" value="Kazal_dom_sf"/>
</dbReference>
<dbReference type="Gene3D" id="3.30.60.30">
    <property type="match status" value="1"/>
</dbReference>
<feature type="signal peptide" evidence="1">
    <location>
        <begin position="1"/>
        <end position="20"/>
    </location>
</feature>
<proteinExistence type="evidence at transcript level"/>
<evidence type="ECO:0000256" key="1">
    <source>
        <dbReference type="SAM" id="SignalP"/>
    </source>
</evidence>
<dbReference type="GO" id="GO:0005615">
    <property type="term" value="C:extracellular space"/>
    <property type="evidence" value="ECO:0007669"/>
    <property type="project" value="TreeGrafter"/>
</dbReference>
<dbReference type="CDD" id="cd00104">
    <property type="entry name" value="KAZAL_FS"/>
    <property type="match status" value="1"/>
</dbReference>
<feature type="chain" id="PRO_5005790943" evidence="1">
    <location>
        <begin position="21"/>
        <end position="63"/>
    </location>
</feature>
<protein>
    <submittedName>
        <fullName evidence="3">Protease inhibitor1</fullName>
    </submittedName>
</protein>
<name>A0A0M3VH87_SAMRI</name>
<dbReference type="PROSITE" id="PS00282">
    <property type="entry name" value="KAZAL_1"/>
    <property type="match status" value="1"/>
</dbReference>
<dbReference type="InterPro" id="IPR053265">
    <property type="entry name" value="Serpin"/>
</dbReference>
<dbReference type="PROSITE" id="PS51465">
    <property type="entry name" value="KAZAL_2"/>
    <property type="match status" value="1"/>
</dbReference>
<dbReference type="Pfam" id="PF07648">
    <property type="entry name" value="Kazal_2"/>
    <property type="match status" value="1"/>
</dbReference>
<dbReference type="SUPFAM" id="SSF100895">
    <property type="entry name" value="Kazal-type serine protease inhibitors"/>
    <property type="match status" value="1"/>
</dbReference>
<dbReference type="PANTHER" id="PTHR21131">
    <property type="entry name" value="SERINE-TYPE ENDOPEPTIDASE INHIBITOR"/>
    <property type="match status" value="1"/>
</dbReference>
<organism evidence="3">
    <name type="scientific">Samia ricini</name>
    <name type="common">Indian eri silkmoth</name>
    <name type="synonym">Samia cynthia ricini</name>
    <dbReference type="NCBI Taxonomy" id="63990"/>
    <lineage>
        <taxon>Eukaryota</taxon>
        <taxon>Metazoa</taxon>
        <taxon>Ecdysozoa</taxon>
        <taxon>Arthropoda</taxon>
        <taxon>Hexapoda</taxon>
        <taxon>Insecta</taxon>
        <taxon>Pterygota</taxon>
        <taxon>Neoptera</taxon>
        <taxon>Endopterygota</taxon>
        <taxon>Lepidoptera</taxon>
        <taxon>Glossata</taxon>
        <taxon>Ditrysia</taxon>
        <taxon>Bombycoidea</taxon>
        <taxon>Saturniidae</taxon>
        <taxon>Saturniinae</taxon>
        <taxon>Attacini</taxon>
        <taxon>Samia</taxon>
    </lineage>
</organism>
<dbReference type="EMBL" id="LC001875">
    <property type="protein sequence ID" value="BAS31062.1"/>
    <property type="molecule type" value="mRNA"/>
</dbReference>
<accession>A0A0M3VH87</accession>
<dbReference type="PANTHER" id="PTHR21131:SF0">
    <property type="entry name" value="GEO10195P1-RELATED"/>
    <property type="match status" value="1"/>
</dbReference>
<reference evidence="3" key="1">
    <citation type="submission" date="2014-09" db="EMBL/GenBank/DDBJ databases">
        <title>Gene expression analysis in the larval silk gland of the eri silkworm, Samia cynthia ricini.</title>
        <authorList>
            <person name="Tsubota T."/>
            <person name="Yamamoto K."/>
            <person name="Mita K."/>
            <person name="Sezutsu H."/>
        </authorList>
    </citation>
    <scope>NUCLEOTIDE SEQUENCE</scope>
</reference>